<keyword evidence="5" id="KW-0472">Membrane</keyword>
<evidence type="ECO:0000256" key="4">
    <source>
        <dbReference type="ARBA" id="ARBA00022989"/>
    </source>
</evidence>
<dbReference type="GO" id="GO:0030425">
    <property type="term" value="C:dendrite"/>
    <property type="evidence" value="ECO:0007669"/>
    <property type="project" value="TreeGrafter"/>
</dbReference>
<name>A0A9P0HNZ5_NEZVI</name>
<dbReference type="Proteomes" id="UP001152798">
    <property type="component" value="Chromosome 6"/>
</dbReference>
<dbReference type="GO" id="GO:0007635">
    <property type="term" value="P:chemosensory behavior"/>
    <property type="evidence" value="ECO:0007669"/>
    <property type="project" value="TreeGrafter"/>
</dbReference>
<evidence type="ECO:0008006" key="10">
    <source>
        <dbReference type="Google" id="ProtNLM"/>
    </source>
</evidence>
<sequence>MIEEKSRVLLKNEKLNFHFVVGQETAFTACGFFNVDMSLICSMISAATTYLVIVLQYSSDNYPVVTNSTTVSP</sequence>
<dbReference type="Pfam" id="PF08395">
    <property type="entry name" value="7tm_7"/>
    <property type="match status" value="1"/>
</dbReference>
<dbReference type="GO" id="GO:0005886">
    <property type="term" value="C:plasma membrane"/>
    <property type="evidence" value="ECO:0007669"/>
    <property type="project" value="UniProtKB-SubCell"/>
</dbReference>
<accession>A0A9P0HNZ5</accession>
<evidence type="ECO:0000256" key="7">
    <source>
        <dbReference type="ARBA" id="ARBA00023224"/>
    </source>
</evidence>
<evidence type="ECO:0000256" key="2">
    <source>
        <dbReference type="ARBA" id="ARBA00022475"/>
    </source>
</evidence>
<dbReference type="GO" id="GO:0050909">
    <property type="term" value="P:sensory perception of taste"/>
    <property type="evidence" value="ECO:0007669"/>
    <property type="project" value="InterPro"/>
</dbReference>
<dbReference type="InterPro" id="IPR013604">
    <property type="entry name" value="7TM_chemorcpt"/>
</dbReference>
<evidence type="ECO:0000256" key="3">
    <source>
        <dbReference type="ARBA" id="ARBA00022692"/>
    </source>
</evidence>
<dbReference type="GO" id="GO:0008049">
    <property type="term" value="P:male courtship behavior"/>
    <property type="evidence" value="ECO:0007669"/>
    <property type="project" value="TreeGrafter"/>
</dbReference>
<evidence type="ECO:0000313" key="9">
    <source>
        <dbReference type="Proteomes" id="UP001152798"/>
    </source>
</evidence>
<reference evidence="8" key="1">
    <citation type="submission" date="2022-01" db="EMBL/GenBank/DDBJ databases">
        <authorList>
            <person name="King R."/>
        </authorList>
    </citation>
    <scope>NUCLEOTIDE SEQUENCE</scope>
</reference>
<keyword evidence="3" id="KW-0812">Transmembrane</keyword>
<dbReference type="OrthoDB" id="6366728at2759"/>
<protein>
    <recommendedName>
        <fullName evidence="10">Gustatory receptor</fullName>
    </recommendedName>
</protein>
<dbReference type="AlphaFoldDB" id="A0A9P0HNZ5"/>
<comment type="subcellular location">
    <subcellularLocation>
        <location evidence="1">Cell membrane</location>
        <topology evidence="1">Multi-pass membrane protein</topology>
    </subcellularLocation>
</comment>
<keyword evidence="2" id="KW-1003">Cell membrane</keyword>
<evidence type="ECO:0000256" key="5">
    <source>
        <dbReference type="ARBA" id="ARBA00023136"/>
    </source>
</evidence>
<evidence type="ECO:0000256" key="1">
    <source>
        <dbReference type="ARBA" id="ARBA00004651"/>
    </source>
</evidence>
<dbReference type="PANTHER" id="PTHR21143:SF133">
    <property type="entry name" value="GUSTATORY AND PHEROMONE RECEPTOR 32A-RELATED"/>
    <property type="match status" value="1"/>
</dbReference>
<organism evidence="8 9">
    <name type="scientific">Nezara viridula</name>
    <name type="common">Southern green stink bug</name>
    <name type="synonym">Cimex viridulus</name>
    <dbReference type="NCBI Taxonomy" id="85310"/>
    <lineage>
        <taxon>Eukaryota</taxon>
        <taxon>Metazoa</taxon>
        <taxon>Ecdysozoa</taxon>
        <taxon>Arthropoda</taxon>
        <taxon>Hexapoda</taxon>
        <taxon>Insecta</taxon>
        <taxon>Pterygota</taxon>
        <taxon>Neoptera</taxon>
        <taxon>Paraneoptera</taxon>
        <taxon>Hemiptera</taxon>
        <taxon>Heteroptera</taxon>
        <taxon>Panheteroptera</taxon>
        <taxon>Pentatomomorpha</taxon>
        <taxon>Pentatomoidea</taxon>
        <taxon>Pentatomidae</taxon>
        <taxon>Pentatominae</taxon>
        <taxon>Nezara</taxon>
    </lineage>
</organism>
<keyword evidence="6" id="KW-0675">Receptor</keyword>
<keyword evidence="9" id="KW-1185">Reference proteome</keyword>
<proteinExistence type="predicted"/>
<gene>
    <name evidence="8" type="ORF">NEZAVI_LOCUS13621</name>
</gene>
<evidence type="ECO:0000256" key="6">
    <source>
        <dbReference type="ARBA" id="ARBA00023170"/>
    </source>
</evidence>
<dbReference type="GO" id="GO:0043025">
    <property type="term" value="C:neuronal cell body"/>
    <property type="evidence" value="ECO:0007669"/>
    <property type="project" value="TreeGrafter"/>
</dbReference>
<evidence type="ECO:0000313" key="8">
    <source>
        <dbReference type="EMBL" id="CAH1405395.1"/>
    </source>
</evidence>
<dbReference type="GO" id="GO:0007165">
    <property type="term" value="P:signal transduction"/>
    <property type="evidence" value="ECO:0007669"/>
    <property type="project" value="UniProtKB-KW"/>
</dbReference>
<dbReference type="PANTHER" id="PTHR21143">
    <property type="entry name" value="INVERTEBRATE GUSTATORY RECEPTOR"/>
    <property type="match status" value="1"/>
</dbReference>
<keyword evidence="7" id="KW-0807">Transducer</keyword>
<dbReference type="EMBL" id="OV725082">
    <property type="protein sequence ID" value="CAH1405395.1"/>
    <property type="molecule type" value="Genomic_DNA"/>
</dbReference>
<keyword evidence="4" id="KW-1133">Transmembrane helix</keyword>
<dbReference type="GO" id="GO:0030424">
    <property type="term" value="C:axon"/>
    <property type="evidence" value="ECO:0007669"/>
    <property type="project" value="TreeGrafter"/>
</dbReference>